<dbReference type="Proteomes" id="UP000322214">
    <property type="component" value="Chromosome"/>
</dbReference>
<dbReference type="KEGG" id="mff:MFFC18_08150"/>
<dbReference type="InterPro" id="IPR003029">
    <property type="entry name" value="S1_domain"/>
</dbReference>
<dbReference type="RefSeq" id="WP_075085324.1">
    <property type="nucleotide sequence ID" value="NZ_CP042912.1"/>
</dbReference>
<dbReference type="CDD" id="cd05688">
    <property type="entry name" value="S1_RPS1_repeat_ec3"/>
    <property type="match status" value="1"/>
</dbReference>
<dbReference type="FunFam" id="2.40.50.140:FF:000103">
    <property type="entry name" value="protein RRP5 homolog"/>
    <property type="match status" value="1"/>
</dbReference>
<evidence type="ECO:0000256" key="3">
    <source>
        <dbReference type="ARBA" id="ARBA00023274"/>
    </source>
</evidence>
<dbReference type="OrthoDB" id="9804077at2"/>
<keyword evidence="8" id="KW-1185">Reference proteome</keyword>
<dbReference type="PANTHER" id="PTHR10724">
    <property type="entry name" value="30S RIBOSOMAL PROTEIN S1"/>
    <property type="match status" value="1"/>
</dbReference>
<comment type="similarity">
    <text evidence="1">Belongs to the bacterial ribosomal protein bS1 family.</text>
</comment>
<gene>
    <name evidence="7" type="primary">rps1</name>
    <name evidence="7" type="ORF">MFFC18_08150</name>
</gene>
<dbReference type="Gene3D" id="2.40.50.140">
    <property type="entry name" value="Nucleic acid-binding proteins"/>
    <property type="match status" value="3"/>
</dbReference>
<evidence type="ECO:0000256" key="2">
    <source>
        <dbReference type="ARBA" id="ARBA00022980"/>
    </source>
</evidence>
<dbReference type="GO" id="GO:0003735">
    <property type="term" value="F:structural constituent of ribosome"/>
    <property type="evidence" value="ECO:0007669"/>
    <property type="project" value="TreeGrafter"/>
</dbReference>
<accession>A0A5B9P418</accession>
<evidence type="ECO:0000256" key="1">
    <source>
        <dbReference type="ARBA" id="ARBA00006767"/>
    </source>
</evidence>
<feature type="region of interest" description="Disordered" evidence="5">
    <location>
        <begin position="482"/>
        <end position="532"/>
    </location>
</feature>
<feature type="compositionally biased region" description="Basic and acidic residues" evidence="5">
    <location>
        <begin position="491"/>
        <end position="505"/>
    </location>
</feature>
<comment type="function">
    <text evidence="4">Binds mRNA; thus facilitating recognition of the initiation point. It is needed to translate mRNA with a short Shine-Dalgarno (SD) purine-rich sequence.</text>
</comment>
<reference evidence="7 8" key="1">
    <citation type="submission" date="2019-08" db="EMBL/GenBank/DDBJ databases">
        <title>Deep-cultivation of Planctomycetes and their phenomic and genomic characterization uncovers novel biology.</title>
        <authorList>
            <person name="Wiegand S."/>
            <person name="Jogler M."/>
            <person name="Boedeker C."/>
            <person name="Pinto D."/>
            <person name="Vollmers J."/>
            <person name="Rivas-Marin E."/>
            <person name="Kohn T."/>
            <person name="Peeters S.H."/>
            <person name="Heuer A."/>
            <person name="Rast P."/>
            <person name="Oberbeckmann S."/>
            <person name="Bunk B."/>
            <person name="Jeske O."/>
            <person name="Meyerdierks A."/>
            <person name="Storesund J.E."/>
            <person name="Kallscheuer N."/>
            <person name="Luecker S."/>
            <person name="Lage O.M."/>
            <person name="Pohl T."/>
            <person name="Merkel B.J."/>
            <person name="Hornburger P."/>
            <person name="Mueller R.-W."/>
            <person name="Bruemmer F."/>
            <person name="Labrenz M."/>
            <person name="Spormann A.M."/>
            <person name="Op den Camp H."/>
            <person name="Overmann J."/>
            <person name="Amann R."/>
            <person name="Jetten M.S.M."/>
            <person name="Mascher T."/>
            <person name="Medema M.H."/>
            <person name="Devos D.P."/>
            <person name="Kaster A.-K."/>
            <person name="Ovreas L."/>
            <person name="Rohde M."/>
            <person name="Galperin M.Y."/>
            <person name="Jogler C."/>
        </authorList>
    </citation>
    <scope>NUCLEOTIDE SEQUENCE [LARGE SCALE GENOMIC DNA]</scope>
    <source>
        <strain evidence="7 8">FC18</strain>
    </source>
</reference>
<dbReference type="STRING" id="980251.GCA_001642875_02885"/>
<feature type="compositionally biased region" description="Low complexity" evidence="5">
    <location>
        <begin position="30"/>
        <end position="77"/>
    </location>
</feature>
<name>A0A5B9P418_9BACT</name>
<dbReference type="EMBL" id="CP042912">
    <property type="protein sequence ID" value="QEG20964.1"/>
    <property type="molecule type" value="Genomic_DNA"/>
</dbReference>
<dbReference type="GO" id="GO:0003729">
    <property type="term" value="F:mRNA binding"/>
    <property type="evidence" value="ECO:0007669"/>
    <property type="project" value="TreeGrafter"/>
</dbReference>
<organism evidence="7 8">
    <name type="scientific">Mariniblastus fucicola</name>
    <dbReference type="NCBI Taxonomy" id="980251"/>
    <lineage>
        <taxon>Bacteria</taxon>
        <taxon>Pseudomonadati</taxon>
        <taxon>Planctomycetota</taxon>
        <taxon>Planctomycetia</taxon>
        <taxon>Pirellulales</taxon>
        <taxon>Pirellulaceae</taxon>
        <taxon>Mariniblastus</taxon>
    </lineage>
</organism>
<evidence type="ECO:0000313" key="7">
    <source>
        <dbReference type="EMBL" id="QEG20964.1"/>
    </source>
</evidence>
<evidence type="ECO:0000256" key="5">
    <source>
        <dbReference type="SAM" id="MobiDB-lite"/>
    </source>
</evidence>
<dbReference type="SMART" id="SM00316">
    <property type="entry name" value="S1"/>
    <property type="match status" value="4"/>
</dbReference>
<evidence type="ECO:0000313" key="8">
    <source>
        <dbReference type="Proteomes" id="UP000322214"/>
    </source>
</evidence>
<feature type="region of interest" description="Disordered" evidence="5">
    <location>
        <begin position="1"/>
        <end position="82"/>
    </location>
</feature>
<dbReference type="GO" id="GO:0022627">
    <property type="term" value="C:cytosolic small ribosomal subunit"/>
    <property type="evidence" value="ECO:0007669"/>
    <property type="project" value="TreeGrafter"/>
</dbReference>
<dbReference type="PRINTS" id="PR00681">
    <property type="entry name" value="RIBOSOMALS1"/>
</dbReference>
<protein>
    <submittedName>
        <fullName evidence="7">30S ribosomal protein S1</fullName>
    </submittedName>
</protein>
<feature type="domain" description="S1 motif" evidence="6">
    <location>
        <begin position="329"/>
        <end position="395"/>
    </location>
</feature>
<dbReference type="InterPro" id="IPR012340">
    <property type="entry name" value="NA-bd_OB-fold"/>
</dbReference>
<dbReference type="AlphaFoldDB" id="A0A5B9P418"/>
<feature type="domain" description="S1 motif" evidence="6">
    <location>
        <begin position="412"/>
        <end position="481"/>
    </location>
</feature>
<dbReference type="SUPFAM" id="SSF50249">
    <property type="entry name" value="Nucleic acid-binding proteins"/>
    <property type="match status" value="3"/>
</dbReference>
<keyword evidence="3" id="KW-0687">Ribonucleoprotein</keyword>
<dbReference type="InterPro" id="IPR035104">
    <property type="entry name" value="Ribosomal_protein_S1-like"/>
</dbReference>
<sequence>MTEPNTDPAADTPQESTEASAAPAQANVIPDTTPESAAPAATTDTPTPDAGTAPSVESPAAESPTAEAQPAEPATPAKPKIQIGSQRDVAKGPIKPAAVQAALANPVSLDGPEAAEVVDVAPAIKSDAGLSDNIDDDIDAALAGLSMEAVLDSTEAATEELELNSRVKGLVTKIHRENDNVFFKLNGQFEGVAAFHHFKEEPKEGDLIEIIVRGRNAEDGLYELSVPGAVVGVADWDDIQEGTVVEAVVTGSNTGGLEVKINSLSGFMPMSQIDRFRVEDVSGYINQKLQCVVMEVNPAKRKLVVSRRAILDRENEEKRAALMEELEAGQLRDGTVTKLMDFGAFVDLGGAEGLIHVSKVSWTRVKHPSEVLEVGQKVRVKVEKIGDGRISLSHRDTLEHPWKTIAEQFSVDDVVKGKVTKVMDFGAFVQLAPGVEGLVHISELAHHRVTRVSSICNAGDEIDVKILSMDTENQKMSLSHKATLAAPAAKSDGKKDEPELPDSRELVVPSTGKPLKGGTNNPSGGEQFGLKW</sequence>
<keyword evidence="2 7" id="KW-0689">Ribosomal protein</keyword>
<feature type="domain" description="S1 motif" evidence="6">
    <location>
        <begin position="242"/>
        <end position="308"/>
    </location>
</feature>
<dbReference type="Pfam" id="PF00575">
    <property type="entry name" value="S1"/>
    <property type="match status" value="3"/>
</dbReference>
<dbReference type="PROSITE" id="PS50126">
    <property type="entry name" value="S1"/>
    <property type="match status" value="3"/>
</dbReference>
<proteinExistence type="inferred from homology"/>
<dbReference type="CDD" id="cd04465">
    <property type="entry name" value="S1_RPS1_repeat_ec2_hs2"/>
    <property type="match status" value="1"/>
</dbReference>
<evidence type="ECO:0000256" key="4">
    <source>
        <dbReference type="ARBA" id="ARBA00025604"/>
    </source>
</evidence>
<dbReference type="PANTHER" id="PTHR10724:SF7">
    <property type="entry name" value="SMALL RIBOSOMAL SUBUNIT PROTEIN BS1C"/>
    <property type="match status" value="1"/>
</dbReference>
<dbReference type="InterPro" id="IPR050437">
    <property type="entry name" value="Ribos_protein_bS1-like"/>
</dbReference>
<dbReference type="GO" id="GO:0006412">
    <property type="term" value="P:translation"/>
    <property type="evidence" value="ECO:0007669"/>
    <property type="project" value="TreeGrafter"/>
</dbReference>
<evidence type="ECO:0000259" key="6">
    <source>
        <dbReference type="PROSITE" id="PS50126"/>
    </source>
</evidence>